<evidence type="ECO:0000313" key="5">
    <source>
        <dbReference type="EMBL" id="PLM92385.1"/>
    </source>
</evidence>
<dbReference type="RefSeq" id="WP_012968980.1">
    <property type="nucleotide sequence ID" value="NZ_AP024592.1"/>
</dbReference>
<reference evidence="3" key="4">
    <citation type="submission" date="2022-05" db="EMBL/GenBank/DDBJ databases">
        <authorList>
            <person name="Alioto T."/>
            <person name="Alioto T."/>
            <person name="Gomez Garrido J."/>
        </authorList>
    </citation>
    <scope>NUCLEOTIDE SEQUENCE</scope>
    <source>
        <strain evidence="3">0</strain>
    </source>
</reference>
<dbReference type="EMBL" id="JARTTN020000001">
    <property type="protein sequence ID" value="MEC6059415.1"/>
    <property type="molecule type" value="Genomic_DNA"/>
</dbReference>
<accession>A0A2N5AFG0</accession>
<name>A0A0J4XZ33_KLEVA</name>
<gene>
    <name evidence="3" type="ORF">AN2335V1_4563</name>
    <name evidence="6" type="ORF">CWM98_15585</name>
    <name evidence="5" type="ORF">CWN47_22330</name>
    <name evidence="4" type="ORF">QAB22_023190</name>
    <name evidence="7" type="ORF">SAMEA3729809_04647</name>
</gene>
<dbReference type="OMA" id="MWANAVD"/>
<reference evidence="4" key="5">
    <citation type="journal article" date="2023" name="Nat. Commun.">
        <title>Genomic dissection of endemic carbapenem resistance reveals metallo-beta-lactamase dissemination through clonal, plasmid and integron transfer.</title>
        <authorList>
            <person name="Macesic N."/>
            <person name="Hawkey J."/>
            <person name="Vezina B."/>
            <person name="Wisniewski J.A."/>
            <person name="Cottingham H."/>
            <person name="Blakeway L.V."/>
            <person name="Harshegyi T."/>
            <person name="Pragastis K."/>
            <person name="Badoordeen G.Z."/>
            <person name="Dennison A."/>
            <person name="Spelman D.W."/>
            <person name="Jenney A.W.J."/>
            <person name="Peleg A.Y."/>
        </authorList>
    </citation>
    <scope>NUCLEOTIDE SEQUENCE</scope>
    <source>
        <strain evidence="4">CPO071</strain>
    </source>
</reference>
<dbReference type="Proteomes" id="UP000234473">
    <property type="component" value="Unassembled WGS sequence"/>
</dbReference>
<evidence type="ECO:0000313" key="4">
    <source>
        <dbReference type="EMBL" id="MEC6059415.1"/>
    </source>
</evidence>
<dbReference type="GeneID" id="93275110"/>
<evidence type="ECO:0000313" key="3">
    <source>
        <dbReference type="EMBL" id="CAH6226399.1"/>
    </source>
</evidence>
<comment type="caution">
    <text evidence="6">The sequence shown here is derived from an EMBL/GenBank/DDBJ whole genome shotgun (WGS) entry which is preliminary data.</text>
</comment>
<accession>A0A0J4XZ33</accession>
<evidence type="ECO:0000256" key="2">
    <source>
        <dbReference type="SAM" id="SignalP"/>
    </source>
</evidence>
<dbReference type="EMBL" id="PICB01000784">
    <property type="protein sequence ID" value="PLP44503.1"/>
    <property type="molecule type" value="Genomic_DNA"/>
</dbReference>
<dbReference type="Proteomes" id="UP000789617">
    <property type="component" value="Unassembled WGS sequence"/>
</dbReference>
<feature type="compositionally biased region" description="Basic residues" evidence="1">
    <location>
        <begin position="88"/>
        <end position="99"/>
    </location>
</feature>
<dbReference type="AlphaFoldDB" id="A0A0J4XZ33"/>
<evidence type="ECO:0000313" key="7">
    <source>
        <dbReference type="EMBL" id="SXF97844.1"/>
    </source>
</evidence>
<reference evidence="8 9" key="2">
    <citation type="submission" date="2018-01" db="EMBL/GenBank/DDBJ databases">
        <title>Genomic study of Klebsiella pneumoniae.</title>
        <authorList>
            <person name="Yang Y."/>
            <person name="Bicalho R."/>
        </authorList>
    </citation>
    <scope>NUCLEOTIDE SEQUENCE [LARGE SCALE GENOMIC DNA]</scope>
    <source>
        <strain evidence="6 9">A5</strain>
        <strain evidence="5 8">A8</strain>
    </source>
</reference>
<dbReference type="EMBL" id="CAJOXS020000005">
    <property type="protein sequence ID" value="CAH6226399.1"/>
    <property type="molecule type" value="Genomic_DNA"/>
</dbReference>
<dbReference type="KEGG" id="kpk:A593_14375"/>
<feature type="region of interest" description="Disordered" evidence="1">
    <location>
        <begin position="74"/>
        <end position="99"/>
    </location>
</feature>
<dbReference type="EMBL" id="UKAS01000021">
    <property type="protein sequence ID" value="SXF97844.1"/>
    <property type="molecule type" value="Genomic_DNA"/>
</dbReference>
<dbReference type="Proteomes" id="UP001176846">
    <property type="component" value="Unassembled WGS sequence"/>
</dbReference>
<organism evidence="6 9">
    <name type="scientific">Klebsiella variicola</name>
    <dbReference type="NCBI Taxonomy" id="244366"/>
    <lineage>
        <taxon>Bacteria</taxon>
        <taxon>Pseudomonadati</taxon>
        <taxon>Pseudomonadota</taxon>
        <taxon>Gammaproteobacteria</taxon>
        <taxon>Enterobacterales</taxon>
        <taxon>Enterobacteriaceae</taxon>
        <taxon>Klebsiella/Raoultella group</taxon>
        <taxon>Klebsiella</taxon>
        <taxon>Klebsiella pneumoniae complex</taxon>
    </lineage>
</organism>
<feature type="signal peptide" evidence="2">
    <location>
        <begin position="1"/>
        <end position="23"/>
    </location>
</feature>
<evidence type="ECO:0000313" key="9">
    <source>
        <dbReference type="Proteomes" id="UP000234473"/>
    </source>
</evidence>
<reference evidence="7 10" key="3">
    <citation type="submission" date="2018-08" db="EMBL/GenBank/DDBJ databases">
        <authorList>
            <consortium name="Pathogen Informatics"/>
        </authorList>
    </citation>
    <scope>NUCLEOTIDE SEQUENCE [LARGE SCALE GENOMIC DNA]</scope>
    <source>
        <strain evidence="7 10">EuSCAPE_TR218</strain>
    </source>
</reference>
<feature type="chain" id="PRO_5044366706" evidence="2">
    <location>
        <begin position="24"/>
        <end position="99"/>
    </location>
</feature>
<dbReference type="InterPro" id="IPR019638">
    <property type="entry name" value="DUF2502"/>
</dbReference>
<protein>
    <submittedName>
        <fullName evidence="6">DUF2502 domain-containing protein</fullName>
    </submittedName>
    <submittedName>
        <fullName evidence="7">Protein of uncharacterized function (DUF2502)</fullName>
    </submittedName>
</protein>
<evidence type="ECO:0000313" key="8">
    <source>
        <dbReference type="Proteomes" id="UP000234412"/>
    </source>
</evidence>
<keyword evidence="11" id="KW-1185">Reference proteome</keyword>
<evidence type="ECO:0000313" key="6">
    <source>
        <dbReference type="EMBL" id="PLP44503.1"/>
    </source>
</evidence>
<reference evidence="8 9" key="1">
    <citation type="submission" date="2017-11" db="EMBL/GenBank/DDBJ databases">
        <authorList>
            <person name="Han C.G."/>
        </authorList>
    </citation>
    <scope>NUCLEOTIDE SEQUENCE [LARGE SCALE GENOMIC DNA]</scope>
    <source>
        <strain evidence="6 9">A5</strain>
        <strain evidence="5 8">A8</strain>
    </source>
</reference>
<dbReference type="Pfam" id="PF10697">
    <property type="entry name" value="DUF2502"/>
    <property type="match status" value="1"/>
</dbReference>
<reference evidence="4" key="6">
    <citation type="submission" date="2024-01" db="EMBL/GenBank/DDBJ databases">
        <authorList>
            <person name="Macesic N."/>
        </authorList>
    </citation>
    <scope>NUCLEOTIDE SEQUENCE</scope>
    <source>
        <strain evidence="4">CPO071</strain>
    </source>
</reference>
<evidence type="ECO:0000313" key="10">
    <source>
        <dbReference type="Proteomes" id="UP000258928"/>
    </source>
</evidence>
<sequence length="99" mass="11947">MTTLKSALLALSILLVAPALVHADEITLLPAVKLQIGDRDDYGHYWDGDHWRDRDWWAHHYDWRDDRWRPHDDYRHHDRDDDDDQGHHGHGHERHHHDD</sequence>
<proteinExistence type="predicted"/>
<keyword evidence="2" id="KW-0732">Signal</keyword>
<dbReference type="Proteomes" id="UP000258928">
    <property type="component" value="Unassembled WGS sequence"/>
</dbReference>
<evidence type="ECO:0000256" key="1">
    <source>
        <dbReference type="SAM" id="MobiDB-lite"/>
    </source>
</evidence>
<dbReference type="EMBL" id="PIDP01000946">
    <property type="protein sequence ID" value="PLM92385.1"/>
    <property type="molecule type" value="Genomic_DNA"/>
</dbReference>
<evidence type="ECO:0000313" key="11">
    <source>
        <dbReference type="Proteomes" id="UP000789617"/>
    </source>
</evidence>
<dbReference type="Proteomes" id="UP000234412">
    <property type="component" value="Unassembled WGS sequence"/>
</dbReference>